<dbReference type="PANTHER" id="PTHR20856">
    <property type="entry name" value="DNA-DIRECTED RNA POLYMERASE I SUBUNIT 2"/>
    <property type="match status" value="1"/>
</dbReference>
<dbReference type="Gene3D" id="2.40.50.150">
    <property type="match status" value="1"/>
</dbReference>
<organism evidence="15 16">
    <name type="scientific">candidate division TA06 bacterium 34_109</name>
    <dbReference type="NCBI Taxonomy" id="1635277"/>
    <lineage>
        <taxon>Bacteria</taxon>
        <taxon>Bacteria division TA06</taxon>
    </lineage>
</organism>
<dbReference type="EMBL" id="LGGX01000019">
    <property type="protein sequence ID" value="KUK86435.1"/>
    <property type="molecule type" value="Genomic_DNA"/>
</dbReference>
<evidence type="ECO:0000259" key="13">
    <source>
        <dbReference type="Pfam" id="PF04565"/>
    </source>
</evidence>
<dbReference type="Gene3D" id="3.90.1800.10">
    <property type="entry name" value="RNA polymerase alpha subunit dimerisation domain"/>
    <property type="match status" value="1"/>
</dbReference>
<reference evidence="16" key="1">
    <citation type="journal article" date="2015" name="MBio">
        <title>Genome-Resolved Metagenomic Analysis Reveals Roles for Candidate Phyla and Other Microbial Community Members in Biogeochemical Transformations in Oil Reservoirs.</title>
        <authorList>
            <person name="Hu P."/>
            <person name="Tom L."/>
            <person name="Singh A."/>
            <person name="Thomas B.C."/>
            <person name="Baker B.J."/>
            <person name="Piceno Y.M."/>
            <person name="Andersen G.L."/>
            <person name="Banfield J.F."/>
        </authorList>
    </citation>
    <scope>NUCLEOTIDE SEQUENCE [LARGE SCALE GENOMIC DNA]</scope>
</reference>
<dbReference type="InterPro" id="IPR014724">
    <property type="entry name" value="RNA_pol_RPB2_OB-fold"/>
</dbReference>
<proteinExistence type="inferred from homology"/>
<keyword evidence="2 6" id="KW-0808">Transferase</keyword>
<feature type="domain" description="RNA polymerase Rpb2" evidence="11">
    <location>
        <begin position="276"/>
        <end position="405"/>
    </location>
</feature>
<evidence type="ECO:0000259" key="14">
    <source>
        <dbReference type="Pfam" id="PF10385"/>
    </source>
</evidence>
<dbReference type="InterPro" id="IPR007645">
    <property type="entry name" value="RNA_pol_Rpb2_3"/>
</dbReference>
<keyword evidence="1 6" id="KW-0240">DNA-directed RNA polymerase</keyword>
<comment type="caution">
    <text evidence="15">The sequence shown here is derived from an EMBL/GenBank/DDBJ whole genome shotgun (WGS) entry which is preliminary data.</text>
</comment>
<dbReference type="AlphaFoldDB" id="A0A101I0L5"/>
<evidence type="ECO:0000313" key="16">
    <source>
        <dbReference type="Proteomes" id="UP000053467"/>
    </source>
</evidence>
<sequence length="1266" mass="142093">MKRISFAKFNSNVKLPYLLTVQKESFEQFLQADVPADKRKYQGLQKVLKDAFPIDDANSRFSLDFVKYEIEEPIYSFDECKYKGLTYAAPLKVTLKMIYKNFNEKTGEPTGTIKDVIEQDVFLCSIPIMGDKGTFLINGIERVVVSQIHRSPGIFFTMEEMEGGKIFYTAQILPNKGSWLEFNVDTNEVMYANLDRKKKFPATILLKSFGYDSVEKIFGLLFSKEEMNFSEKNVKNFGSEFNSKILFSNIIDKKTGEVVFEAGTVITPAVLKSLLEREITKIKLVKTDNETALNVVLNTLKKDPTTSIEDALEKIFFYLKGTPPATTEIAQKFFEAAFFTVERYELGKVGRLKLNEKLEHKIDPTNLSLTKEDLIYSIKKLLFAVNPENKFEFDDIDHLGNRRIRRVGELLENQFEQAFAKMGKNIKERMMMKEQVTPKELINARLVSSTILSFFSTSQLSQFLEQTNPLSELTHKRRISALGPGGLTRETAGFEVRDVHHSHYGRICPIETPEGQNIGLITSLSTYARVNEYGFIETPYRKVVKGKVTNTIDYLTADQEDKYFIAQANSPLNEDGTFKNKTVLCRKKGEYPLVPAEEVSYIDVSPKQIVSPSTSMIPFLEHDDANRALMGSNMQRQAVPLLKPTSPIVGTGVEKQIAKDSGALVIAKNDGIVEEVTADYIKVKLVGKTTENIFDEEAGYDIYRLKNFERTNQDTTIIQRPLVNIGQKVKSGDILADGHSCENGELALGQNVLVAFLPWYGYNFEDAIVVSERLLTEDAFTSIHIKELEIVLRETKLGPEEFTRELPSVSEEAVANLDANGIIMVGSKVQPGDILVGKVTPKGEIELTPEEKLLRAIFGEKASDVRDTSLKVPPGISGVVVDVRVLSRESKKKEVVEKQLIKEVEDKLKRIIKKRNEYLKELLVGKKMNESLKDIYGKVVVRKGTKITPEMIKKLDFSKIIFDREVLPDNYKKVNKIIRDASNAINKIKNRIGEDSVDQLHGDELPNGVLKIVKVFIAQKRNIQVGDKLAGRHGNKGVIAKIVPVEDMPYMADGTPIDIVLNPLGVSSRMNIGQVLETLLGYVGYKKGEKYSSPVFEGATIEEIKQLLSEVGNSTGKMVLYDGKTGEPFDEPVTVGNMYMLKLSHMVEDKIHARATGPYSLISQQPLGGKAQFGGQRFGEMEVWALEAYGAAYTLQEMLTVKSDDVKGRTDLYESIVKGKNPPEPGLPAAFNVLVKEMNGLCLDVVLGKEEDLEEESVIEKKESLE</sequence>
<dbReference type="GO" id="GO:0032549">
    <property type="term" value="F:ribonucleoside binding"/>
    <property type="evidence" value="ECO:0007669"/>
    <property type="project" value="InterPro"/>
</dbReference>
<accession>A0A101I0L5</accession>
<dbReference type="Pfam" id="PF10385">
    <property type="entry name" value="RNA_pol_Rpb2_45"/>
    <property type="match status" value="1"/>
</dbReference>
<evidence type="ECO:0000256" key="5">
    <source>
        <dbReference type="ARBA" id="ARBA00048552"/>
    </source>
</evidence>
<evidence type="ECO:0000313" key="15">
    <source>
        <dbReference type="EMBL" id="KUK86435.1"/>
    </source>
</evidence>
<dbReference type="GO" id="GO:0003899">
    <property type="term" value="F:DNA-directed RNA polymerase activity"/>
    <property type="evidence" value="ECO:0007669"/>
    <property type="project" value="UniProtKB-UniRule"/>
</dbReference>
<dbReference type="InterPro" id="IPR007121">
    <property type="entry name" value="RNA_pol_bsu_CS"/>
</dbReference>
<evidence type="ECO:0000256" key="7">
    <source>
        <dbReference type="RuleBase" id="RU000434"/>
    </source>
</evidence>
<dbReference type="FunFam" id="3.90.1800.10:FF:000001">
    <property type="entry name" value="DNA-directed RNA polymerase subunit beta"/>
    <property type="match status" value="1"/>
</dbReference>
<dbReference type="InterPro" id="IPR007641">
    <property type="entry name" value="RNA_pol_Rpb2_7"/>
</dbReference>
<feature type="domain" description="RNA polymerase Rpb2" evidence="11">
    <location>
        <begin position="150"/>
        <end position="223"/>
    </location>
</feature>
<dbReference type="InterPro" id="IPR007642">
    <property type="entry name" value="RNA_pol_Rpb2_2"/>
</dbReference>
<keyword evidence="3 6" id="KW-0548">Nucleotidyltransferase</keyword>
<dbReference type="EC" id="2.7.7.6" evidence="6 8"/>
<evidence type="ECO:0000256" key="1">
    <source>
        <dbReference type="ARBA" id="ARBA00022478"/>
    </source>
</evidence>
<dbReference type="PATRIC" id="fig|1635277.3.peg.868"/>
<gene>
    <name evidence="6" type="primary">rpoB</name>
    <name evidence="15" type="ORF">XE03_1510</name>
</gene>
<feature type="domain" description="DNA-directed RNA polymerase beta subunit external 1" evidence="14">
    <location>
        <begin position="540"/>
        <end position="605"/>
    </location>
</feature>
<dbReference type="GO" id="GO:0003677">
    <property type="term" value="F:DNA binding"/>
    <property type="evidence" value="ECO:0007669"/>
    <property type="project" value="UniProtKB-UniRule"/>
</dbReference>
<keyword evidence="4 6" id="KW-0804">Transcription</keyword>
<evidence type="ECO:0000259" key="10">
    <source>
        <dbReference type="Pfam" id="PF04560"/>
    </source>
</evidence>
<comment type="subunit">
    <text evidence="6 8">The RNAP catalytic core consists of 2 alpha, 1 beta, 1 beta' and 1 omega subunit. When a sigma factor is associated with the core the holoenzyme is formed, which can initiate transcription.</text>
</comment>
<dbReference type="NCBIfam" id="TIGR02013">
    <property type="entry name" value="rpoB"/>
    <property type="match status" value="1"/>
</dbReference>
<comment type="function">
    <text evidence="6 8">DNA-dependent RNA polymerase catalyzes the transcription of DNA into RNA using the four ribonucleoside triphosphates as substrates.</text>
</comment>
<dbReference type="InterPro" id="IPR010243">
    <property type="entry name" value="RNA_pol_bsu_bac"/>
</dbReference>
<dbReference type="CDD" id="cd00653">
    <property type="entry name" value="RNA_pol_B_RPB2"/>
    <property type="match status" value="1"/>
</dbReference>
<evidence type="ECO:0000259" key="11">
    <source>
        <dbReference type="Pfam" id="PF04561"/>
    </source>
</evidence>
<dbReference type="Pfam" id="PF04565">
    <property type="entry name" value="RNA_pol_Rpb2_3"/>
    <property type="match status" value="1"/>
</dbReference>
<dbReference type="GO" id="GO:0000428">
    <property type="term" value="C:DNA-directed RNA polymerase complex"/>
    <property type="evidence" value="ECO:0007669"/>
    <property type="project" value="UniProtKB-KW"/>
</dbReference>
<comment type="similarity">
    <text evidence="6 7">Belongs to the RNA polymerase beta chain family.</text>
</comment>
<comment type="catalytic activity">
    <reaction evidence="5 6 8">
        <text>RNA(n) + a ribonucleoside 5'-triphosphate = RNA(n+1) + diphosphate</text>
        <dbReference type="Rhea" id="RHEA:21248"/>
        <dbReference type="Rhea" id="RHEA-COMP:14527"/>
        <dbReference type="Rhea" id="RHEA-COMP:17342"/>
        <dbReference type="ChEBI" id="CHEBI:33019"/>
        <dbReference type="ChEBI" id="CHEBI:61557"/>
        <dbReference type="ChEBI" id="CHEBI:140395"/>
        <dbReference type="EC" id="2.7.7.6"/>
    </reaction>
</comment>
<dbReference type="Gene3D" id="3.90.1100.10">
    <property type="match status" value="2"/>
</dbReference>
<dbReference type="InterPro" id="IPR007120">
    <property type="entry name" value="DNA-dir_RNAP_su2_dom"/>
</dbReference>
<dbReference type="NCBIfam" id="NF001616">
    <property type="entry name" value="PRK00405.1"/>
    <property type="match status" value="1"/>
</dbReference>
<feature type="domain" description="DNA-directed RNA polymerase subunit 2 hybrid-binding" evidence="9">
    <location>
        <begin position="667"/>
        <end position="1172"/>
    </location>
</feature>
<dbReference type="Gene3D" id="2.40.270.10">
    <property type="entry name" value="DNA-directed RNA polymerase, subunit 2, domain 6"/>
    <property type="match status" value="4"/>
</dbReference>
<name>A0A101I0L5_UNCT6</name>
<dbReference type="Proteomes" id="UP000053467">
    <property type="component" value="Unassembled WGS sequence"/>
</dbReference>
<dbReference type="InterPro" id="IPR007644">
    <property type="entry name" value="RNA_pol_bsu_protrusion"/>
</dbReference>
<dbReference type="Pfam" id="PF04561">
    <property type="entry name" value="RNA_pol_Rpb2_2"/>
    <property type="match status" value="2"/>
</dbReference>
<dbReference type="GO" id="GO:0006351">
    <property type="term" value="P:DNA-templated transcription"/>
    <property type="evidence" value="ECO:0007669"/>
    <property type="project" value="UniProtKB-UniRule"/>
</dbReference>
<evidence type="ECO:0000256" key="8">
    <source>
        <dbReference type="RuleBase" id="RU363031"/>
    </source>
</evidence>
<dbReference type="Pfam" id="PF00562">
    <property type="entry name" value="RNA_pol_Rpb2_6"/>
    <property type="match status" value="1"/>
</dbReference>
<dbReference type="SUPFAM" id="SSF64484">
    <property type="entry name" value="beta and beta-prime subunits of DNA dependent RNA-polymerase"/>
    <property type="match status" value="1"/>
</dbReference>
<evidence type="ECO:0000259" key="12">
    <source>
        <dbReference type="Pfam" id="PF04563"/>
    </source>
</evidence>
<dbReference type="PROSITE" id="PS01166">
    <property type="entry name" value="RNA_POL_BETA"/>
    <property type="match status" value="1"/>
</dbReference>
<evidence type="ECO:0000259" key="9">
    <source>
        <dbReference type="Pfam" id="PF00562"/>
    </source>
</evidence>
<evidence type="ECO:0000256" key="3">
    <source>
        <dbReference type="ARBA" id="ARBA00022695"/>
    </source>
</evidence>
<evidence type="ECO:0000256" key="4">
    <source>
        <dbReference type="ARBA" id="ARBA00023163"/>
    </source>
</evidence>
<dbReference type="InterPro" id="IPR037033">
    <property type="entry name" value="DNA-dir_RNAP_su2_hyb_sf"/>
</dbReference>
<dbReference type="Pfam" id="PF04563">
    <property type="entry name" value="RNA_pol_Rpb2_1"/>
    <property type="match status" value="1"/>
</dbReference>
<evidence type="ECO:0000256" key="2">
    <source>
        <dbReference type="ARBA" id="ARBA00022679"/>
    </source>
</evidence>
<dbReference type="Pfam" id="PF04560">
    <property type="entry name" value="RNA_pol_Rpb2_7"/>
    <property type="match status" value="1"/>
</dbReference>
<evidence type="ECO:0000256" key="6">
    <source>
        <dbReference type="HAMAP-Rule" id="MF_01321"/>
    </source>
</evidence>
<dbReference type="InterPro" id="IPR015712">
    <property type="entry name" value="DNA-dir_RNA_pol_su2"/>
</dbReference>
<dbReference type="HAMAP" id="MF_01321">
    <property type="entry name" value="RNApol_bact_RpoB"/>
    <property type="match status" value="1"/>
</dbReference>
<protein>
    <recommendedName>
        <fullName evidence="6 8">DNA-directed RNA polymerase subunit beta</fullName>
        <shortName evidence="6">RNAP subunit beta</shortName>
        <ecNumber evidence="6 8">2.7.7.6</ecNumber>
    </recommendedName>
    <alternativeName>
        <fullName evidence="6">RNA polymerase subunit beta</fullName>
    </alternativeName>
    <alternativeName>
        <fullName evidence="6">Transcriptase subunit beta</fullName>
    </alternativeName>
</protein>
<feature type="domain" description="RNA polymerase beta subunit protrusion" evidence="12">
    <location>
        <begin position="18"/>
        <end position="447"/>
    </location>
</feature>
<feature type="domain" description="RNA polymerase Rpb2" evidence="10">
    <location>
        <begin position="1174"/>
        <end position="1246"/>
    </location>
</feature>
<feature type="domain" description="RNA polymerase Rpb2" evidence="13">
    <location>
        <begin position="462"/>
        <end position="530"/>
    </location>
</feature>
<dbReference type="InterPro" id="IPR019462">
    <property type="entry name" value="DNA-dir_RNA_pol_bsu_external_1"/>
</dbReference>